<evidence type="ECO:0000256" key="7">
    <source>
        <dbReference type="SAM" id="Phobius"/>
    </source>
</evidence>
<evidence type="ECO:0000256" key="2">
    <source>
        <dbReference type="ARBA" id="ARBA00007977"/>
    </source>
</evidence>
<keyword evidence="5 7" id="KW-1133">Transmembrane helix</keyword>
<dbReference type="STRING" id="112248.SAMN05444392_101671"/>
<keyword evidence="3" id="KW-1003">Cell membrane</keyword>
<protein>
    <submittedName>
        <fullName evidence="8">Conserved hypothetical integral membrane protein</fullName>
    </submittedName>
</protein>
<dbReference type="PANTHER" id="PTHR30106:SF2">
    <property type="entry name" value="UPF0324 INNER MEMBRANE PROTEIN YEIH"/>
    <property type="match status" value="1"/>
</dbReference>
<dbReference type="OrthoDB" id="9811391at2"/>
<keyword evidence="6 7" id="KW-0472">Membrane</keyword>
<dbReference type="GO" id="GO:0005886">
    <property type="term" value="C:plasma membrane"/>
    <property type="evidence" value="ECO:0007669"/>
    <property type="project" value="UniProtKB-SubCell"/>
</dbReference>
<proteinExistence type="inferred from homology"/>
<evidence type="ECO:0000256" key="3">
    <source>
        <dbReference type="ARBA" id="ARBA00022475"/>
    </source>
</evidence>
<sequence>MRQISLPNTSIKIGFMLGIFVTAMLAWISNWLGTFSYLQVVGAPMLAILLGMSFRTIVQFTPEMLTGSQFASKTLLRLGIVLLGIRFDFSQLITLDSYTWFSILCGVLFALLIVISIGYLFKLNKNVSLLVACGTAICGAAAVGAIAPQIRAKQQEAAIGVATVALLGTIFTLSYTILYPWLGLTNGEYGLFAGATLHEVAHVVAATQSHGSKVMDLAILVKLIRVLCLIPLSILLSLWFSRKSAQLERISLKKIPMPWFVFGFLLVGMIHSWIDIPSFLTHIILSAAYFFIAMAMAGLGLQVEWSSFRKLGGLALLVGMIGSLLFALFFRLIIK</sequence>
<evidence type="ECO:0000313" key="9">
    <source>
        <dbReference type="Proteomes" id="UP000184476"/>
    </source>
</evidence>
<comment type="similarity">
    <text evidence="2">Belongs to the UPF0324 family.</text>
</comment>
<dbReference type="RefSeq" id="WP_084730993.1">
    <property type="nucleotide sequence ID" value="NZ_FQVL01000001.1"/>
</dbReference>
<dbReference type="Pfam" id="PF03601">
    <property type="entry name" value="Cons_hypoth698"/>
    <property type="match status" value="1"/>
</dbReference>
<keyword evidence="9" id="KW-1185">Reference proteome</keyword>
<dbReference type="InterPro" id="IPR018383">
    <property type="entry name" value="UPF0324_pro"/>
</dbReference>
<dbReference type="EMBL" id="FQVL01000001">
    <property type="protein sequence ID" value="SHE48598.1"/>
    <property type="molecule type" value="Genomic_DNA"/>
</dbReference>
<feature type="transmembrane region" description="Helical" evidence="7">
    <location>
        <begin position="217"/>
        <end position="236"/>
    </location>
</feature>
<accession>A0A1M4TVX5</accession>
<dbReference type="PANTHER" id="PTHR30106">
    <property type="entry name" value="INNER MEMBRANE PROTEIN YEIH-RELATED"/>
    <property type="match status" value="1"/>
</dbReference>
<feature type="transmembrane region" description="Helical" evidence="7">
    <location>
        <begin position="159"/>
        <end position="182"/>
    </location>
</feature>
<evidence type="ECO:0000313" key="8">
    <source>
        <dbReference type="EMBL" id="SHE48598.1"/>
    </source>
</evidence>
<evidence type="ECO:0000256" key="4">
    <source>
        <dbReference type="ARBA" id="ARBA00022692"/>
    </source>
</evidence>
<evidence type="ECO:0000256" key="5">
    <source>
        <dbReference type="ARBA" id="ARBA00022989"/>
    </source>
</evidence>
<organism evidence="8 9">
    <name type="scientific">Seinonella peptonophila</name>
    <dbReference type="NCBI Taxonomy" id="112248"/>
    <lineage>
        <taxon>Bacteria</taxon>
        <taxon>Bacillati</taxon>
        <taxon>Bacillota</taxon>
        <taxon>Bacilli</taxon>
        <taxon>Bacillales</taxon>
        <taxon>Thermoactinomycetaceae</taxon>
        <taxon>Seinonella</taxon>
    </lineage>
</organism>
<evidence type="ECO:0000256" key="6">
    <source>
        <dbReference type="ARBA" id="ARBA00023136"/>
    </source>
</evidence>
<comment type="subcellular location">
    <subcellularLocation>
        <location evidence="1">Cell membrane</location>
        <topology evidence="1">Multi-pass membrane protein</topology>
    </subcellularLocation>
</comment>
<feature type="transmembrane region" description="Helical" evidence="7">
    <location>
        <begin position="127"/>
        <end position="147"/>
    </location>
</feature>
<gene>
    <name evidence="8" type="ORF">SAMN05444392_101671</name>
</gene>
<feature type="transmembrane region" description="Helical" evidence="7">
    <location>
        <begin position="257"/>
        <end position="274"/>
    </location>
</feature>
<feature type="transmembrane region" description="Helical" evidence="7">
    <location>
        <begin position="12"/>
        <end position="29"/>
    </location>
</feature>
<reference evidence="8 9" key="1">
    <citation type="submission" date="2016-11" db="EMBL/GenBank/DDBJ databases">
        <authorList>
            <person name="Jaros S."/>
            <person name="Januszkiewicz K."/>
            <person name="Wedrychowicz H."/>
        </authorList>
    </citation>
    <scope>NUCLEOTIDE SEQUENCE [LARGE SCALE GENOMIC DNA]</scope>
    <source>
        <strain evidence="8 9">DSM 44666</strain>
    </source>
</reference>
<dbReference type="AlphaFoldDB" id="A0A1M4TVX5"/>
<feature type="transmembrane region" description="Helical" evidence="7">
    <location>
        <begin position="98"/>
        <end position="121"/>
    </location>
</feature>
<keyword evidence="4 7" id="KW-0812">Transmembrane</keyword>
<dbReference type="Proteomes" id="UP000184476">
    <property type="component" value="Unassembled WGS sequence"/>
</dbReference>
<name>A0A1M4TVX5_9BACL</name>
<evidence type="ECO:0000256" key="1">
    <source>
        <dbReference type="ARBA" id="ARBA00004651"/>
    </source>
</evidence>
<feature type="transmembrane region" description="Helical" evidence="7">
    <location>
        <begin position="313"/>
        <end position="334"/>
    </location>
</feature>
<feature type="transmembrane region" description="Helical" evidence="7">
    <location>
        <begin position="280"/>
        <end position="301"/>
    </location>
</feature>